<accession>A0A1D1VNK4</accession>
<keyword evidence="4" id="KW-0560">Oxidoreductase</keyword>
<dbReference type="CDD" id="cd02016">
    <property type="entry name" value="TPP_E1_OGDC_like"/>
    <property type="match status" value="1"/>
</dbReference>
<proteinExistence type="inferred from homology"/>
<evidence type="ECO:0000256" key="2">
    <source>
        <dbReference type="ARBA" id="ARBA00006936"/>
    </source>
</evidence>
<dbReference type="EMBL" id="BDGG01000008">
    <property type="protein sequence ID" value="GAV02521.1"/>
    <property type="molecule type" value="Genomic_DNA"/>
</dbReference>
<feature type="domain" description="Transketolase-like pyrimidine-binding" evidence="7">
    <location>
        <begin position="572"/>
        <end position="775"/>
    </location>
</feature>
<keyword evidence="3" id="KW-0809">Transit peptide</keyword>
<dbReference type="GO" id="GO:0016624">
    <property type="term" value="F:oxidoreductase activity, acting on the aldehyde or oxo group of donors, disulfide as acceptor"/>
    <property type="evidence" value="ECO:0007669"/>
    <property type="project" value="InterPro"/>
</dbReference>
<dbReference type="InterPro" id="IPR001017">
    <property type="entry name" value="DH_E1"/>
</dbReference>
<evidence type="ECO:0000256" key="3">
    <source>
        <dbReference type="ARBA" id="ARBA00022946"/>
    </source>
</evidence>
<evidence type="ECO:0000313" key="9">
    <source>
        <dbReference type="Proteomes" id="UP000186922"/>
    </source>
</evidence>
<dbReference type="STRING" id="947166.A0A1D1VNK4"/>
<dbReference type="PANTHER" id="PTHR23152:SF4">
    <property type="entry name" value="2-OXOADIPATE DEHYDROGENASE COMPLEX COMPONENT E1"/>
    <property type="match status" value="1"/>
</dbReference>
<dbReference type="InterPro" id="IPR031717">
    <property type="entry name" value="ODO-1/KGD_C"/>
</dbReference>
<dbReference type="PANTHER" id="PTHR23152">
    <property type="entry name" value="2-OXOGLUTARATE DEHYDROGENASE"/>
    <property type="match status" value="1"/>
</dbReference>
<dbReference type="InterPro" id="IPR011603">
    <property type="entry name" value="2oxoglutarate_DH_E1"/>
</dbReference>
<evidence type="ECO:0000313" key="8">
    <source>
        <dbReference type="EMBL" id="GAV02521.1"/>
    </source>
</evidence>
<dbReference type="SUPFAM" id="SSF52518">
    <property type="entry name" value="Thiamin diphosphate-binding fold (THDP-binding)"/>
    <property type="match status" value="2"/>
</dbReference>
<dbReference type="InterPro" id="IPR042179">
    <property type="entry name" value="KGD_C_sf"/>
</dbReference>
<reference evidence="8 9" key="1">
    <citation type="journal article" date="2016" name="Nat. Commun.">
        <title>Extremotolerant tardigrade genome and improved radiotolerance of human cultured cells by tardigrade-unique protein.</title>
        <authorList>
            <person name="Hashimoto T."/>
            <person name="Horikawa D.D."/>
            <person name="Saito Y."/>
            <person name="Kuwahara H."/>
            <person name="Kozuka-Hata H."/>
            <person name="Shin-I T."/>
            <person name="Minakuchi Y."/>
            <person name="Ohishi K."/>
            <person name="Motoyama A."/>
            <person name="Aizu T."/>
            <person name="Enomoto A."/>
            <person name="Kondo K."/>
            <person name="Tanaka S."/>
            <person name="Hara Y."/>
            <person name="Koshikawa S."/>
            <person name="Sagara H."/>
            <person name="Miura T."/>
            <person name="Yokobori S."/>
            <person name="Miyagawa K."/>
            <person name="Suzuki Y."/>
            <person name="Kubo T."/>
            <person name="Oyama M."/>
            <person name="Kohara Y."/>
            <person name="Fujiyama A."/>
            <person name="Arakawa K."/>
            <person name="Katayama T."/>
            <person name="Toyoda A."/>
            <person name="Kunieda T."/>
        </authorList>
    </citation>
    <scope>NUCLEOTIDE SEQUENCE [LARGE SCALE GENOMIC DNA]</scope>
    <source>
        <strain evidence="8 9">YOKOZUNA-1</strain>
    </source>
</reference>
<organism evidence="8 9">
    <name type="scientific">Ramazzottius varieornatus</name>
    <name type="common">Water bear</name>
    <name type="synonym">Tardigrade</name>
    <dbReference type="NCBI Taxonomy" id="947166"/>
    <lineage>
        <taxon>Eukaryota</taxon>
        <taxon>Metazoa</taxon>
        <taxon>Ecdysozoa</taxon>
        <taxon>Tardigrada</taxon>
        <taxon>Eutardigrada</taxon>
        <taxon>Parachela</taxon>
        <taxon>Hypsibioidea</taxon>
        <taxon>Ramazzottiidae</taxon>
        <taxon>Ramazzottius</taxon>
    </lineage>
</organism>
<comment type="cofactor">
    <cofactor evidence="1">
        <name>thiamine diphosphate</name>
        <dbReference type="ChEBI" id="CHEBI:58937"/>
    </cofactor>
</comment>
<dbReference type="GO" id="GO:0030976">
    <property type="term" value="F:thiamine pyrophosphate binding"/>
    <property type="evidence" value="ECO:0007669"/>
    <property type="project" value="InterPro"/>
</dbReference>
<feature type="compositionally biased region" description="Polar residues" evidence="6">
    <location>
        <begin position="39"/>
        <end position="48"/>
    </location>
</feature>
<dbReference type="Pfam" id="PF16870">
    <property type="entry name" value="OxoGdeHyase_C"/>
    <property type="match status" value="1"/>
</dbReference>
<dbReference type="Gene3D" id="1.10.287.1150">
    <property type="entry name" value="TPP helical domain"/>
    <property type="match status" value="1"/>
</dbReference>
<feature type="region of interest" description="Disordered" evidence="6">
    <location>
        <begin position="39"/>
        <end position="60"/>
    </location>
</feature>
<dbReference type="InterPro" id="IPR029061">
    <property type="entry name" value="THDP-binding"/>
</dbReference>
<protein>
    <recommendedName>
        <fullName evidence="7">Transketolase-like pyrimidine-binding domain-containing protein</fullName>
    </recommendedName>
</protein>
<dbReference type="NCBIfam" id="TIGR00239">
    <property type="entry name" value="2oxo_dh_E1"/>
    <property type="match status" value="1"/>
</dbReference>
<dbReference type="Gene3D" id="3.40.50.12470">
    <property type="match status" value="1"/>
</dbReference>
<dbReference type="PIRSF" id="PIRSF000157">
    <property type="entry name" value="Oxoglu_dh_E1"/>
    <property type="match status" value="1"/>
</dbReference>
<dbReference type="NCBIfam" id="NF006914">
    <property type="entry name" value="PRK09404.1"/>
    <property type="match status" value="1"/>
</dbReference>
<keyword evidence="5" id="KW-0786">Thiamine pyrophosphate</keyword>
<dbReference type="OrthoDB" id="413077at2759"/>
<evidence type="ECO:0000256" key="6">
    <source>
        <dbReference type="SAM" id="MobiDB-lite"/>
    </source>
</evidence>
<dbReference type="AlphaFoldDB" id="A0A1D1VNK4"/>
<evidence type="ECO:0000256" key="5">
    <source>
        <dbReference type="ARBA" id="ARBA00023052"/>
    </source>
</evidence>
<dbReference type="InterPro" id="IPR005475">
    <property type="entry name" value="Transketolase-like_Pyr-bd"/>
</dbReference>
<evidence type="ECO:0000256" key="4">
    <source>
        <dbReference type="ARBA" id="ARBA00023002"/>
    </source>
</evidence>
<name>A0A1D1VNK4_RAMVA</name>
<dbReference type="SMART" id="SM00861">
    <property type="entry name" value="Transket_pyr"/>
    <property type="match status" value="1"/>
</dbReference>
<evidence type="ECO:0000256" key="1">
    <source>
        <dbReference type="ARBA" id="ARBA00001964"/>
    </source>
</evidence>
<gene>
    <name evidence="8" type="primary">RvY_13077</name>
    <name evidence="8" type="synonym">RvY_13077.1</name>
    <name evidence="8" type="ORF">RvY_13077-1</name>
</gene>
<comment type="caution">
    <text evidence="8">The sequence shown here is derived from an EMBL/GenBank/DDBJ whole genome shotgun (WGS) entry which is preliminary data.</text>
</comment>
<dbReference type="Pfam" id="PF02779">
    <property type="entry name" value="Transket_pyr"/>
    <property type="match status" value="1"/>
</dbReference>
<dbReference type="Gene3D" id="3.40.50.970">
    <property type="match status" value="1"/>
</dbReference>
<dbReference type="Gene3D" id="3.40.50.11610">
    <property type="entry name" value="Multifunctional 2-oxoglutarate metabolism enzyme, C-terminal domain"/>
    <property type="match status" value="1"/>
</dbReference>
<dbReference type="Proteomes" id="UP000186922">
    <property type="component" value="Unassembled WGS sequence"/>
</dbReference>
<evidence type="ECO:0000259" key="7">
    <source>
        <dbReference type="SMART" id="SM00861"/>
    </source>
</evidence>
<comment type="similarity">
    <text evidence="2">Belongs to the alpha-ketoglutarate dehydrogenase family.</text>
</comment>
<keyword evidence="9" id="KW-1185">Reference proteome</keyword>
<dbReference type="Pfam" id="PF00676">
    <property type="entry name" value="E1_dh"/>
    <property type="match status" value="1"/>
</dbReference>
<sequence length="920" mass="102994">MLRAVLAARSPACVHNGRYLYSSWTAHAQVNVRSSAPDNIVENSSQTGNHREQGPATAENLPAAVRRFVDAYRTHGHKTAAIDPLGLWIPMRDVPELDPLAYGLTKDVEVNGYLSLGQRTTLQNLTQALLHTYSSKISVEFEHMIHQEERQWFAQRFEQLMGEPIPAEVKKQVGKILLKTAVFDSFLANKFPTLKRYGGEGAEGNLVFVDEIIRLAFAGDYHDVIACMPHRGRLNVLTVNLGYDPSYMFRKISGKSEFPDDVKATGDVLSHLFTSTDLTAEDGKKLHFSLIPNPSHLEANNPVAVGKARGRQQSLQAGYYRRDQENDKKVLCVQIHGDASFTGQGIIAETFGFADLPHYSVGGSMHLITNNQVGFTTTTGRSSIYASDAAKINSCPVIHVNGESPEDIIRATKLGFEYRERFGKDVVIDLLCYRLHGHNEVDDPTMTQPVMYNAIKARKSVPVLYSEALRQEGQLTEEESRKVSEEYDGSLRQALSQLDQFKPKAHHLERQWSGLVQAGKTVSSWDTGFPIDALKFIGAKSVQIPDSFNIHPQLLKTHVKNRLRAMQEGTKLDWATAEALAMGTLLMQGFTVRVSGQDVGRGTFSHRHAALTDNHSNELYVPLNFMVDNQETHLEMCNSTLSEEAVLGFEYGMSIESPKRLVIWEAQFGDFFNGAQIIIDTYVTSGETKWLLQSGLVMLLPHGYDGAGPEHSSCRIERFLQQTDSSETTVDGDDVNFSFVNATTPAQYFHVLRRQMVRNFRKPLIMATPKTVLRLPAATSELLEMAPGTSFQPLLPDPSANTDTVEKVIFVSGKHYYTLDKIRQEEKKRNVALVRIEELCPFPTEAILKETRKYAKAKTFVWSQEEPRNMGAWTFVNPRFRNLVGVELKYAGPQELPAPAVAIGHVHQQQIQDTIKQTFE</sequence>